<dbReference type="AlphaFoldDB" id="A0AAN8VLC3"/>
<feature type="compositionally biased region" description="Basic and acidic residues" evidence="1">
    <location>
        <begin position="192"/>
        <end position="206"/>
    </location>
</feature>
<keyword evidence="3" id="KW-1185">Reference proteome</keyword>
<protein>
    <submittedName>
        <fullName evidence="2">Uncharacterized protein</fullName>
    </submittedName>
</protein>
<evidence type="ECO:0000313" key="2">
    <source>
        <dbReference type="EMBL" id="KAK6937193.1"/>
    </source>
</evidence>
<proteinExistence type="predicted"/>
<dbReference type="InterPro" id="IPR040183">
    <property type="entry name" value="THUMPD1-like"/>
</dbReference>
<dbReference type="Proteomes" id="UP001370490">
    <property type="component" value="Unassembled WGS sequence"/>
</dbReference>
<comment type="caution">
    <text evidence="2">The sequence shown here is derived from an EMBL/GenBank/DDBJ whole genome shotgun (WGS) entry which is preliminary data.</text>
</comment>
<reference evidence="2 3" key="1">
    <citation type="submission" date="2023-12" db="EMBL/GenBank/DDBJ databases">
        <title>A high-quality genome assembly for Dillenia turbinata (Dilleniales).</title>
        <authorList>
            <person name="Chanderbali A."/>
        </authorList>
    </citation>
    <scope>NUCLEOTIDE SEQUENCE [LARGE SCALE GENOMIC DNA]</scope>
    <source>
        <strain evidence="2">LSX21</strain>
        <tissue evidence="2">Leaf</tissue>
    </source>
</reference>
<dbReference type="GO" id="GO:0003723">
    <property type="term" value="F:RNA binding"/>
    <property type="evidence" value="ECO:0007669"/>
    <property type="project" value="InterPro"/>
</dbReference>
<organism evidence="2 3">
    <name type="scientific">Dillenia turbinata</name>
    <dbReference type="NCBI Taxonomy" id="194707"/>
    <lineage>
        <taxon>Eukaryota</taxon>
        <taxon>Viridiplantae</taxon>
        <taxon>Streptophyta</taxon>
        <taxon>Embryophyta</taxon>
        <taxon>Tracheophyta</taxon>
        <taxon>Spermatophyta</taxon>
        <taxon>Magnoliopsida</taxon>
        <taxon>eudicotyledons</taxon>
        <taxon>Gunneridae</taxon>
        <taxon>Pentapetalae</taxon>
        <taxon>Dilleniales</taxon>
        <taxon>Dilleniaceae</taxon>
        <taxon>Dillenia</taxon>
    </lineage>
</organism>
<feature type="compositionally biased region" description="Basic and acidic residues" evidence="1">
    <location>
        <begin position="146"/>
        <end position="157"/>
    </location>
</feature>
<dbReference type="PANTHER" id="PTHR13452:SF10">
    <property type="entry name" value="THUMP DOMAIN-CONTAINING PROTEIN 1"/>
    <property type="match status" value="1"/>
</dbReference>
<dbReference type="EMBL" id="JBAMMX010000007">
    <property type="protein sequence ID" value="KAK6937193.1"/>
    <property type="molecule type" value="Genomic_DNA"/>
</dbReference>
<feature type="compositionally biased region" description="Basic residues" evidence="1">
    <location>
        <begin position="17"/>
        <end position="35"/>
    </location>
</feature>
<sequence length="206" mass="22812">MAAENNSKPNNTNNPNKNKKRKQYLPHNKPVKKKGSYPLRIGVEGFFITCDGGRERQASHEVINVLDSECFYEELVHGKDSSTKFSTATSKAMNKMILFTDSSDEEDDNGAEDGTKEVADTNKNGNANDEHSVKTSDQDDGLGHATQEKGRVEDKTDSTCLENQKNEAEEPPTKKHCPETDATQCRNAGCGKMEEKSIDKLIEAEL</sequence>
<feature type="compositionally biased region" description="Acidic residues" evidence="1">
    <location>
        <begin position="102"/>
        <end position="111"/>
    </location>
</feature>
<evidence type="ECO:0000313" key="3">
    <source>
        <dbReference type="Proteomes" id="UP001370490"/>
    </source>
</evidence>
<feature type="compositionally biased region" description="Basic and acidic residues" evidence="1">
    <location>
        <begin position="164"/>
        <end position="179"/>
    </location>
</feature>
<feature type="region of interest" description="Disordered" evidence="1">
    <location>
        <begin position="1"/>
        <end position="36"/>
    </location>
</feature>
<feature type="region of interest" description="Disordered" evidence="1">
    <location>
        <begin position="100"/>
        <end position="206"/>
    </location>
</feature>
<evidence type="ECO:0000256" key="1">
    <source>
        <dbReference type="SAM" id="MobiDB-lite"/>
    </source>
</evidence>
<name>A0AAN8VLC3_9MAGN</name>
<accession>A0AAN8VLC3</accession>
<feature type="compositionally biased region" description="Low complexity" evidence="1">
    <location>
        <begin position="1"/>
        <end position="16"/>
    </location>
</feature>
<feature type="compositionally biased region" description="Basic and acidic residues" evidence="1">
    <location>
        <begin position="128"/>
        <end position="137"/>
    </location>
</feature>
<dbReference type="PANTHER" id="PTHR13452">
    <property type="entry name" value="THUMP DOMAIN CONTAINING PROTEIN 1-RELATED"/>
    <property type="match status" value="1"/>
</dbReference>
<gene>
    <name evidence="2" type="ORF">RJ641_034223</name>
</gene>
<dbReference type="GO" id="GO:0006400">
    <property type="term" value="P:tRNA modification"/>
    <property type="evidence" value="ECO:0007669"/>
    <property type="project" value="InterPro"/>
</dbReference>